<feature type="non-terminal residue" evidence="1">
    <location>
        <position position="1"/>
    </location>
</feature>
<name>A0A0D2M8K1_HYPSF</name>
<protein>
    <recommendedName>
        <fullName evidence="3">JmjC domain-containing protein</fullName>
    </recommendedName>
</protein>
<dbReference type="AlphaFoldDB" id="A0A0D2M8K1"/>
<accession>A0A0D2M8K1</accession>
<proteinExistence type="predicted"/>
<organism evidence="1 2">
    <name type="scientific">Hypholoma sublateritium (strain FD-334 SS-4)</name>
    <dbReference type="NCBI Taxonomy" id="945553"/>
    <lineage>
        <taxon>Eukaryota</taxon>
        <taxon>Fungi</taxon>
        <taxon>Dikarya</taxon>
        <taxon>Basidiomycota</taxon>
        <taxon>Agaricomycotina</taxon>
        <taxon>Agaricomycetes</taxon>
        <taxon>Agaricomycetidae</taxon>
        <taxon>Agaricales</taxon>
        <taxon>Agaricineae</taxon>
        <taxon>Strophariaceae</taxon>
        <taxon>Hypholoma</taxon>
    </lineage>
</organism>
<evidence type="ECO:0008006" key="3">
    <source>
        <dbReference type="Google" id="ProtNLM"/>
    </source>
</evidence>
<sequence length="558" mass="62612">HGQMMDLLKAIKKTVEGSYINGQPPHIADPNKSAIKVFTHRQLQTMSPAVRQEWFRKKHIIETDRPVDDVKFDKEGLERMGCITNVVSIQGWPFHIPAQELIIDTFFGTLSQMLTCSKLKNGKSANALDLPLPLGVFNANTLSTDAVAWRDGNKYNPEKVVHYPAKDTKWGLVALAGALHPIHIDALVPLDPSEGFRQFADVSQFFSEYFDLDKSGEGLWNLEAVLLTPGSRLYMRPNTPHAVFTPEHTICEGGHFYATSTMADTFCGIVHAFVGDSYITNTAHQACWLLLRRTMQLYYTGLVDMKFSEDDTATAHVPHLRNVESLLDLLAVCNLAILSNVLDFETYCYPNQGPDDDNNEKTTTEQEVRQMELFDRNSKSPDDRAGCVYVRGLALDLLNWFAANYILMEPYGKLVDTYGVLINNLCHQAYMIWLAKKKAVDQGVKGAPHCTLSLLERQLRGLFPQGSTACSLLEKKLSAKSESETSMFMDFTGWEIKERQKGRHPHKAAEIVELGMTPLDRKYAAGCVIDFDIAQVEDSGFRCLHPLTMLKMLVPGLC</sequence>
<dbReference type="EMBL" id="KN817575">
    <property type="protein sequence ID" value="KJA19628.1"/>
    <property type="molecule type" value="Genomic_DNA"/>
</dbReference>
<dbReference type="STRING" id="945553.A0A0D2M8K1"/>
<keyword evidence="2" id="KW-1185">Reference proteome</keyword>
<evidence type="ECO:0000313" key="2">
    <source>
        <dbReference type="Proteomes" id="UP000054270"/>
    </source>
</evidence>
<reference evidence="2" key="1">
    <citation type="submission" date="2014-04" db="EMBL/GenBank/DDBJ databases">
        <title>Evolutionary Origins and Diversification of the Mycorrhizal Mutualists.</title>
        <authorList>
            <consortium name="DOE Joint Genome Institute"/>
            <consortium name="Mycorrhizal Genomics Consortium"/>
            <person name="Kohler A."/>
            <person name="Kuo A."/>
            <person name="Nagy L.G."/>
            <person name="Floudas D."/>
            <person name="Copeland A."/>
            <person name="Barry K.W."/>
            <person name="Cichocki N."/>
            <person name="Veneault-Fourrey C."/>
            <person name="LaButti K."/>
            <person name="Lindquist E.A."/>
            <person name="Lipzen A."/>
            <person name="Lundell T."/>
            <person name="Morin E."/>
            <person name="Murat C."/>
            <person name="Riley R."/>
            <person name="Ohm R."/>
            <person name="Sun H."/>
            <person name="Tunlid A."/>
            <person name="Henrissat B."/>
            <person name="Grigoriev I.V."/>
            <person name="Hibbett D.S."/>
            <person name="Martin F."/>
        </authorList>
    </citation>
    <scope>NUCLEOTIDE SEQUENCE [LARGE SCALE GENOMIC DNA]</scope>
    <source>
        <strain evidence="2">FD-334 SS-4</strain>
    </source>
</reference>
<dbReference type="OrthoDB" id="3270451at2759"/>
<dbReference type="Proteomes" id="UP000054270">
    <property type="component" value="Unassembled WGS sequence"/>
</dbReference>
<evidence type="ECO:0000313" key="1">
    <source>
        <dbReference type="EMBL" id="KJA19628.1"/>
    </source>
</evidence>
<dbReference type="OMA" id="YILMEPY"/>
<gene>
    <name evidence="1" type="ORF">HYPSUDRAFT_143410</name>
</gene>